<dbReference type="EMBL" id="VFML01000002">
    <property type="protein sequence ID" value="TQI94059.1"/>
    <property type="molecule type" value="Genomic_DNA"/>
</dbReference>
<keyword evidence="3" id="KW-0732">Signal</keyword>
<protein>
    <submittedName>
        <fullName evidence="6">Alpha/beta hydrolase family protein</fullName>
    </submittedName>
</protein>
<dbReference type="PANTHER" id="PTHR43248">
    <property type="entry name" value="2-SUCCINYL-6-HYDROXY-2,4-CYCLOHEXADIENE-1-CARBOXYLATE SYNTHASE"/>
    <property type="match status" value="1"/>
</dbReference>
<accession>A0A542CTB4</accession>
<dbReference type="Pfam" id="PF08386">
    <property type="entry name" value="Abhydrolase_4"/>
    <property type="match status" value="1"/>
</dbReference>
<keyword evidence="2 6" id="KW-0378">Hydrolase</keyword>
<dbReference type="RefSeq" id="WP_170221061.1">
    <property type="nucleotide sequence ID" value="NZ_VFML01000002.1"/>
</dbReference>
<dbReference type="GO" id="GO:0016787">
    <property type="term" value="F:hydrolase activity"/>
    <property type="evidence" value="ECO:0007669"/>
    <property type="project" value="UniProtKB-KW"/>
</dbReference>
<feature type="domain" description="AB hydrolase-1" evidence="4">
    <location>
        <begin position="109"/>
        <end position="281"/>
    </location>
</feature>
<dbReference type="SUPFAM" id="SSF53474">
    <property type="entry name" value="alpha/beta-Hydrolases"/>
    <property type="match status" value="1"/>
</dbReference>
<evidence type="ECO:0000259" key="5">
    <source>
        <dbReference type="Pfam" id="PF08386"/>
    </source>
</evidence>
<evidence type="ECO:0000259" key="4">
    <source>
        <dbReference type="Pfam" id="PF00561"/>
    </source>
</evidence>
<evidence type="ECO:0000256" key="2">
    <source>
        <dbReference type="ARBA" id="ARBA00022801"/>
    </source>
</evidence>
<dbReference type="Pfam" id="PF00561">
    <property type="entry name" value="Abhydrolase_1"/>
    <property type="match status" value="1"/>
</dbReference>
<organism evidence="6 7">
    <name type="scientific">Amycolatopsis cihanbeyliensis</name>
    <dbReference type="NCBI Taxonomy" id="1128664"/>
    <lineage>
        <taxon>Bacteria</taxon>
        <taxon>Bacillati</taxon>
        <taxon>Actinomycetota</taxon>
        <taxon>Actinomycetes</taxon>
        <taxon>Pseudonocardiales</taxon>
        <taxon>Pseudonocardiaceae</taxon>
        <taxon>Amycolatopsis</taxon>
    </lineage>
</organism>
<reference evidence="6 7" key="1">
    <citation type="submission" date="2019-06" db="EMBL/GenBank/DDBJ databases">
        <title>Sequencing the genomes of 1000 actinobacteria strains.</title>
        <authorList>
            <person name="Klenk H.-P."/>
        </authorList>
    </citation>
    <scope>NUCLEOTIDE SEQUENCE [LARGE SCALE GENOMIC DNA]</scope>
    <source>
        <strain evidence="6 7">DSM 45679</strain>
    </source>
</reference>
<dbReference type="Gene3D" id="3.40.50.1820">
    <property type="entry name" value="alpha/beta hydrolase"/>
    <property type="match status" value="1"/>
</dbReference>
<evidence type="ECO:0000313" key="7">
    <source>
        <dbReference type="Proteomes" id="UP000320876"/>
    </source>
</evidence>
<dbReference type="InterPro" id="IPR013595">
    <property type="entry name" value="Pept_S33_TAP-like_C"/>
</dbReference>
<gene>
    <name evidence="6" type="ORF">FB471_6210</name>
</gene>
<comment type="similarity">
    <text evidence="1">Belongs to the peptidase S33 family.</text>
</comment>
<keyword evidence="7" id="KW-1185">Reference proteome</keyword>
<dbReference type="InterPro" id="IPR029058">
    <property type="entry name" value="AB_hydrolase_fold"/>
</dbReference>
<sequence length="473" mass="50793">MRVYRLSLVLVVLLLTGLAPPVGAEPGGGRLAWQPCHGAPADHPARCARVTVPVDWSEPGTSARTELGVARIPAADPEQRIGVLMFNAGGPGVSAPAIVRRPAALRQYFPQRLLDRFDVVGVDVRATGFATPLDCAGPARDDSVSRFPIGAAGVARLVDRNLRFGLSCLSGSGPLARHLDTATVARDLDHVRAALGAERISFLGMSYGTMLAQSYAELFPHRLRALVLDGVVDRAATWPEMVETGARAVEDGFAQFAEWCAETGCAPGDDDAYRMVETVLERADAGELTAAGEPVTAEQVTRGLTGLLNVELAFPRIATGLTAGVNTGDVRALVDTGGVGSGEAYAAYRAILCQDVRVPATDAVRLPELARRVRALAPTLRGASEFWDIGSACPGWPVRSRWRPHPWRVPDDFARTLILSNAHDVATPRVWAERVHRQLPDSVLLRFDGYGHTPWMWEPAARTAAVDYLLSPE</sequence>
<evidence type="ECO:0000313" key="6">
    <source>
        <dbReference type="EMBL" id="TQI94059.1"/>
    </source>
</evidence>
<feature type="domain" description="Peptidase S33 tripeptidyl aminopeptidase-like C-terminal" evidence="5">
    <location>
        <begin position="385"/>
        <end position="472"/>
    </location>
</feature>
<comment type="caution">
    <text evidence="6">The sequence shown here is derived from an EMBL/GenBank/DDBJ whole genome shotgun (WGS) entry which is preliminary data.</text>
</comment>
<evidence type="ECO:0000256" key="1">
    <source>
        <dbReference type="ARBA" id="ARBA00010088"/>
    </source>
</evidence>
<evidence type="ECO:0000256" key="3">
    <source>
        <dbReference type="SAM" id="SignalP"/>
    </source>
</evidence>
<dbReference type="Proteomes" id="UP000320876">
    <property type="component" value="Unassembled WGS sequence"/>
</dbReference>
<feature type="chain" id="PRO_5021767771" evidence="3">
    <location>
        <begin position="25"/>
        <end position="473"/>
    </location>
</feature>
<dbReference type="AlphaFoldDB" id="A0A542CTB4"/>
<dbReference type="InterPro" id="IPR051601">
    <property type="entry name" value="Serine_prot/Carboxylest_S33"/>
</dbReference>
<proteinExistence type="inferred from homology"/>
<feature type="signal peptide" evidence="3">
    <location>
        <begin position="1"/>
        <end position="24"/>
    </location>
</feature>
<dbReference type="InterPro" id="IPR000073">
    <property type="entry name" value="AB_hydrolase_1"/>
</dbReference>
<name>A0A542CTB4_AMYCI</name>
<dbReference type="PANTHER" id="PTHR43248:SF25">
    <property type="entry name" value="AB HYDROLASE-1 DOMAIN-CONTAINING PROTEIN-RELATED"/>
    <property type="match status" value="1"/>
</dbReference>